<protein>
    <submittedName>
        <fullName evidence="1">Uncharacterized protein</fullName>
    </submittedName>
</protein>
<gene>
    <name evidence="1" type="ORF">OO013_00850</name>
</gene>
<sequence>MKNQESHLVYKNCLGSISQNDENYAFELSIHDKSVILTPQQFLRLKNKVKNFNLENMLLQNSNPVEILIVPEKDEIFVLTCIEMVQIRDLFDGAMVMLSLNSILQDALNPALF</sequence>
<keyword evidence="2" id="KW-1185">Reference proteome</keyword>
<accession>A0ABT3RKM9</accession>
<dbReference type="RefSeq" id="WP_266054625.1">
    <property type="nucleotide sequence ID" value="NZ_JAPFQN010000001.1"/>
</dbReference>
<organism evidence="1 2">
    <name type="scientific">Mangrovivirga halotolerans</name>
    <dbReference type="NCBI Taxonomy" id="2993936"/>
    <lineage>
        <taxon>Bacteria</taxon>
        <taxon>Pseudomonadati</taxon>
        <taxon>Bacteroidota</taxon>
        <taxon>Cytophagia</taxon>
        <taxon>Cytophagales</taxon>
        <taxon>Mangrovivirgaceae</taxon>
        <taxon>Mangrovivirga</taxon>
    </lineage>
</organism>
<dbReference type="EMBL" id="JAPFQN010000001">
    <property type="protein sequence ID" value="MCX2742388.1"/>
    <property type="molecule type" value="Genomic_DNA"/>
</dbReference>
<comment type="caution">
    <text evidence="1">The sequence shown here is derived from an EMBL/GenBank/DDBJ whole genome shotgun (WGS) entry which is preliminary data.</text>
</comment>
<proteinExistence type="predicted"/>
<dbReference type="Proteomes" id="UP001209885">
    <property type="component" value="Unassembled WGS sequence"/>
</dbReference>
<name>A0ABT3RKM9_9BACT</name>
<evidence type="ECO:0000313" key="2">
    <source>
        <dbReference type="Proteomes" id="UP001209885"/>
    </source>
</evidence>
<evidence type="ECO:0000313" key="1">
    <source>
        <dbReference type="EMBL" id="MCX2742388.1"/>
    </source>
</evidence>
<reference evidence="1 2" key="1">
    <citation type="submission" date="2022-11" db="EMBL/GenBank/DDBJ databases">
        <title>The characterization of three novel Bacteroidetes species and genomic analysis of their roles in tidal elemental geochemical cycles.</title>
        <authorList>
            <person name="Ma K."/>
        </authorList>
    </citation>
    <scope>NUCLEOTIDE SEQUENCE [LARGE SCALE GENOMIC DNA]</scope>
    <source>
        <strain evidence="1 2">M17</strain>
    </source>
</reference>